<dbReference type="OrthoDB" id="295172at2157"/>
<dbReference type="GO" id="GO:0009086">
    <property type="term" value="P:methionine biosynthetic process"/>
    <property type="evidence" value="ECO:0007669"/>
    <property type="project" value="TreeGrafter"/>
</dbReference>
<keyword evidence="5" id="KW-1185">Reference proteome</keyword>
<evidence type="ECO:0000313" key="5">
    <source>
        <dbReference type="Proteomes" id="UP000217528"/>
    </source>
</evidence>
<keyword evidence="4" id="KW-0012">Acyltransferase</keyword>
<dbReference type="Gene3D" id="3.40.50.1820">
    <property type="entry name" value="alpha/beta hydrolase"/>
    <property type="match status" value="1"/>
</dbReference>
<evidence type="ECO:0000259" key="2">
    <source>
        <dbReference type="Pfam" id="PF00561"/>
    </source>
</evidence>
<feature type="domain" description="AB hydrolase-1" evidence="2">
    <location>
        <begin position="48"/>
        <end position="293"/>
    </location>
</feature>
<dbReference type="GO" id="GO:0009092">
    <property type="term" value="P:homoserine metabolic process"/>
    <property type="evidence" value="ECO:0007669"/>
    <property type="project" value="TreeGrafter"/>
</dbReference>
<dbReference type="InterPro" id="IPR008220">
    <property type="entry name" value="HAT_MetX-like"/>
</dbReference>
<dbReference type="AlphaFoldDB" id="A0A2A2HG30"/>
<dbReference type="GO" id="GO:0004414">
    <property type="term" value="F:homoserine O-acetyltransferase activity"/>
    <property type="evidence" value="ECO:0007669"/>
    <property type="project" value="UniProtKB-EC"/>
</dbReference>
<proteinExistence type="predicted"/>
<evidence type="ECO:0000313" key="3">
    <source>
        <dbReference type="EMBL" id="PAV08278.1"/>
    </source>
</evidence>
<dbReference type="InterPro" id="IPR029058">
    <property type="entry name" value="AB_hydrolase_fold"/>
</dbReference>
<reference evidence="4 6" key="1">
    <citation type="submission" date="2016-04" db="EMBL/GenBank/DDBJ databases">
        <title>Genome sequence of Methanosphaera cuniculi DSM 4103.</title>
        <authorList>
            <person name="Poehlein A."/>
            <person name="Seedorf H."/>
            <person name="Daniel R."/>
        </authorList>
    </citation>
    <scope>NUCLEOTIDE SEQUENCE [LARGE SCALE GENOMIC DNA]</scope>
    <source>
        <strain evidence="4 6">DSM 4103</strain>
    </source>
</reference>
<dbReference type="PANTHER" id="PTHR32268:SF11">
    <property type="entry name" value="HOMOSERINE O-ACETYLTRANSFERASE"/>
    <property type="match status" value="1"/>
</dbReference>
<dbReference type="EMBL" id="LMVN01000001">
    <property type="protein sequence ID" value="PAV08278.1"/>
    <property type="molecule type" value="Genomic_DNA"/>
</dbReference>
<protein>
    <submittedName>
        <fullName evidence="4">Homoserine O-acetyltransferase</fullName>
        <ecNumber evidence="4">2.3.1.31</ecNumber>
    </submittedName>
    <submittedName>
        <fullName evidence="3">Homoserine acetyltransferase</fullName>
    </submittedName>
</protein>
<organism evidence="3 5">
    <name type="scientific">Methanosphaera cuniculi</name>
    <dbReference type="NCBI Taxonomy" id="1077256"/>
    <lineage>
        <taxon>Archaea</taxon>
        <taxon>Methanobacteriati</taxon>
        <taxon>Methanobacteriota</taxon>
        <taxon>Methanomada group</taxon>
        <taxon>Methanobacteria</taxon>
        <taxon>Methanobacteriales</taxon>
        <taxon>Methanobacteriaceae</taxon>
        <taxon>Methanosphaera</taxon>
    </lineage>
</organism>
<comment type="caution">
    <text evidence="3">The sequence shown here is derived from an EMBL/GenBank/DDBJ whole genome shotgun (WGS) entry which is preliminary data.</text>
</comment>
<sequence>MDLKDLEAQYYTLDEFKFENGRILKDQVVEYTTFGKPQYDDEGHIINAILYFHGTTGDYGSIKRISKAVGSNLPFDPELFFFISLSTLGSPGSCSPSTSNLEADFPSYTILDMVNFNKVFIEEKFNIKHLKGVIGNSMGGFEAISWACNYPDSIDFLISLVSSYKVGGQNYVLSQLLYDIIESDPNFHDNPTDASLIRSLEIASKATYSFGLSRQFYMDQSNCEIKEAMDEFAHEDSKEDVYDAYYRCVASMNHDLTDIIDNITAKTMIIAIYEDQYFPPELDAIPMHTLIPGSKLTCFNSYLGHVGSSELDKIQEELEDFMKQFK</sequence>
<dbReference type="SUPFAM" id="SSF53474">
    <property type="entry name" value="alpha/beta-Hydrolases"/>
    <property type="match status" value="1"/>
</dbReference>
<dbReference type="RefSeq" id="WP_095607932.1">
    <property type="nucleotide sequence ID" value="NZ_CAUHCB010000004.1"/>
</dbReference>
<gene>
    <name evidence="4" type="primary">metX_2</name>
    <name evidence="3" type="ORF">ASJ82_03575</name>
    <name evidence="4" type="ORF">MSCUN_08090</name>
</gene>
<dbReference type="PANTHER" id="PTHR32268">
    <property type="entry name" value="HOMOSERINE O-ACETYLTRANSFERASE"/>
    <property type="match status" value="1"/>
</dbReference>
<dbReference type="EMBL" id="LWMS01000020">
    <property type="protein sequence ID" value="PWL08370.1"/>
    <property type="molecule type" value="Genomic_DNA"/>
</dbReference>
<reference evidence="3 5" key="2">
    <citation type="journal article" date="2017" name="BMC Genomics">
        <title>Genomic analysis of methanogenic archaea reveals a shift towards energy conservation.</title>
        <authorList>
            <person name="Gilmore S.P."/>
            <person name="Henske J.K."/>
            <person name="Sexton J.A."/>
            <person name="Solomon K.V."/>
            <person name="Seppala S."/>
            <person name="Yoo J.I."/>
            <person name="Huyett L.M."/>
            <person name="Pressman A."/>
            <person name="Cogan J.Z."/>
            <person name="Kivenson V."/>
            <person name="Peng X."/>
            <person name="Tan Y."/>
            <person name="Valentine D.L."/>
            <person name="O'Malley M.A."/>
        </authorList>
    </citation>
    <scope>NUCLEOTIDE SEQUENCE [LARGE SCALE GENOMIC DNA]</scope>
    <source>
        <strain evidence="3 5">1R-7</strain>
    </source>
</reference>
<name>A0A2A2HG30_9EURY</name>
<keyword evidence="1 3" id="KW-0808">Transferase</keyword>
<evidence type="ECO:0000313" key="4">
    <source>
        <dbReference type="EMBL" id="PWL08370.1"/>
    </source>
</evidence>
<dbReference type="Proteomes" id="UP000246004">
    <property type="component" value="Unassembled WGS sequence"/>
</dbReference>
<evidence type="ECO:0000313" key="6">
    <source>
        <dbReference type="Proteomes" id="UP000246004"/>
    </source>
</evidence>
<dbReference type="Pfam" id="PF00561">
    <property type="entry name" value="Abhydrolase_1"/>
    <property type="match status" value="1"/>
</dbReference>
<dbReference type="InterPro" id="IPR000073">
    <property type="entry name" value="AB_hydrolase_1"/>
</dbReference>
<dbReference type="EC" id="2.3.1.31" evidence="4"/>
<dbReference type="Proteomes" id="UP000217528">
    <property type="component" value="Unassembled WGS sequence"/>
</dbReference>
<evidence type="ECO:0000256" key="1">
    <source>
        <dbReference type="ARBA" id="ARBA00022679"/>
    </source>
</evidence>
<accession>A0A2A2HG30</accession>